<dbReference type="Proteomes" id="UP000001396">
    <property type="component" value="Unassembled WGS sequence"/>
</dbReference>
<dbReference type="RefSeq" id="XP_020430905.1">
    <property type="nucleotide sequence ID" value="XM_020579066.1"/>
</dbReference>
<feature type="transmembrane region" description="Helical" evidence="2">
    <location>
        <begin position="79"/>
        <end position="99"/>
    </location>
</feature>
<name>D3BJ07_HETP5</name>
<keyword evidence="4" id="KW-1185">Reference proteome</keyword>
<comment type="caution">
    <text evidence="3">The sequence shown here is derived from an EMBL/GenBank/DDBJ whole genome shotgun (WGS) entry which is preliminary data.</text>
</comment>
<dbReference type="AlphaFoldDB" id="D3BJ07"/>
<sequence>MGEEKVLLLDEEEVKEPITYQSPPSPAYQYQGQQQPPVYYNHSYPPQAYQPPQQQYATVDISADHQLTHKSEKDLNNMLIILLIGFCFNFVWFGGFWYLKSPNKTARTLAIISIVLFFVSFILSIIILSIIFKVMGTCLTTSNIQ</sequence>
<evidence type="ECO:0000313" key="4">
    <source>
        <dbReference type="Proteomes" id="UP000001396"/>
    </source>
</evidence>
<protein>
    <recommendedName>
        <fullName evidence="5">Transmembrane protein</fullName>
    </recommendedName>
</protein>
<dbReference type="FunCoup" id="D3BJ07">
    <property type="interactions" value="168"/>
</dbReference>
<dbReference type="EMBL" id="ADBJ01000037">
    <property type="protein sequence ID" value="EFA78781.1"/>
    <property type="molecule type" value="Genomic_DNA"/>
</dbReference>
<dbReference type="PANTHER" id="PTHR34078">
    <property type="entry name" value="EXPRESSED PROTEIN"/>
    <property type="match status" value="1"/>
</dbReference>
<evidence type="ECO:0000256" key="1">
    <source>
        <dbReference type="SAM" id="MobiDB-lite"/>
    </source>
</evidence>
<keyword evidence="2" id="KW-0812">Transmembrane</keyword>
<dbReference type="PANTHER" id="PTHR34078:SF9">
    <property type="entry name" value="TRANSMEMBRANE PROTEIN"/>
    <property type="match status" value="1"/>
</dbReference>
<proteinExistence type="predicted"/>
<evidence type="ECO:0000256" key="2">
    <source>
        <dbReference type="SAM" id="Phobius"/>
    </source>
</evidence>
<dbReference type="InParanoid" id="D3BJ07"/>
<evidence type="ECO:0000313" key="3">
    <source>
        <dbReference type="EMBL" id="EFA78781.1"/>
    </source>
</evidence>
<feature type="transmembrane region" description="Helical" evidence="2">
    <location>
        <begin position="111"/>
        <end position="132"/>
    </location>
</feature>
<feature type="region of interest" description="Disordered" evidence="1">
    <location>
        <begin position="1"/>
        <end position="32"/>
    </location>
</feature>
<keyword evidence="2" id="KW-0472">Membrane</keyword>
<accession>D3BJ07</accession>
<reference evidence="3 4" key="1">
    <citation type="journal article" date="2011" name="Genome Res.">
        <title>Phylogeny-wide analysis of social amoeba genomes highlights ancient origins for complex intercellular communication.</title>
        <authorList>
            <person name="Heidel A.J."/>
            <person name="Lawal H.M."/>
            <person name="Felder M."/>
            <person name="Schilde C."/>
            <person name="Helps N.R."/>
            <person name="Tunggal B."/>
            <person name="Rivero F."/>
            <person name="John U."/>
            <person name="Schleicher M."/>
            <person name="Eichinger L."/>
            <person name="Platzer M."/>
            <person name="Noegel A.A."/>
            <person name="Schaap P."/>
            <person name="Gloeckner G."/>
        </authorList>
    </citation>
    <scope>NUCLEOTIDE SEQUENCE [LARGE SCALE GENOMIC DNA]</scope>
    <source>
        <strain evidence="4">ATCC 26659 / Pp 5 / PN500</strain>
    </source>
</reference>
<keyword evidence="2" id="KW-1133">Transmembrane helix</keyword>
<dbReference type="GeneID" id="31363724"/>
<evidence type="ECO:0008006" key="5">
    <source>
        <dbReference type="Google" id="ProtNLM"/>
    </source>
</evidence>
<gene>
    <name evidence="3" type="ORF">PPL_08244</name>
</gene>
<organism evidence="3 4">
    <name type="scientific">Heterostelium pallidum (strain ATCC 26659 / Pp 5 / PN500)</name>
    <name type="common">Cellular slime mold</name>
    <name type="synonym">Polysphondylium pallidum</name>
    <dbReference type="NCBI Taxonomy" id="670386"/>
    <lineage>
        <taxon>Eukaryota</taxon>
        <taxon>Amoebozoa</taxon>
        <taxon>Evosea</taxon>
        <taxon>Eumycetozoa</taxon>
        <taxon>Dictyostelia</taxon>
        <taxon>Acytosteliales</taxon>
        <taxon>Acytosteliaceae</taxon>
        <taxon>Heterostelium</taxon>
    </lineage>
</organism>